<keyword evidence="1" id="KW-0732">Signal</keyword>
<proteinExistence type="predicted"/>
<feature type="chain" id="PRO_5013280361" description="PepSY domain-containing protein" evidence="1">
    <location>
        <begin position="19"/>
        <end position="83"/>
    </location>
</feature>
<keyword evidence="4" id="KW-1185">Reference proteome</keyword>
<evidence type="ECO:0000313" key="3">
    <source>
        <dbReference type="EMBL" id="SMX44766.1"/>
    </source>
</evidence>
<protein>
    <recommendedName>
        <fullName evidence="2">PepSY domain-containing protein</fullName>
    </recommendedName>
</protein>
<evidence type="ECO:0000259" key="2">
    <source>
        <dbReference type="Pfam" id="PF13670"/>
    </source>
</evidence>
<dbReference type="Proteomes" id="UP000202485">
    <property type="component" value="Unassembled WGS sequence"/>
</dbReference>
<dbReference type="Pfam" id="PF13670">
    <property type="entry name" value="PepSY_2"/>
    <property type="match status" value="1"/>
</dbReference>
<dbReference type="InterPro" id="IPR025711">
    <property type="entry name" value="PepSY"/>
</dbReference>
<dbReference type="RefSeq" id="WP_093964028.1">
    <property type="nucleotide sequence ID" value="NZ_FXYG01000003.1"/>
</dbReference>
<gene>
    <name evidence="3" type="ORF">RUA8715_02522</name>
</gene>
<accession>A0A238KRV2</accession>
<evidence type="ECO:0000313" key="4">
    <source>
        <dbReference type="Proteomes" id="UP000202485"/>
    </source>
</evidence>
<sequence>MKLPILAAALLVATPVLALDLVPNTELGKTEAEVRTALTELGYDVRKFEMEDGEIEAYVVKDGQMAEVYVDPASGKIQKIEDK</sequence>
<dbReference type="AlphaFoldDB" id="A0A238KRV2"/>
<feature type="domain" description="PepSY" evidence="2">
    <location>
        <begin position="5"/>
        <end position="79"/>
    </location>
</feature>
<organism evidence="3 4">
    <name type="scientific">Ruegeria arenilitoris</name>
    <dbReference type="NCBI Taxonomy" id="1173585"/>
    <lineage>
        <taxon>Bacteria</taxon>
        <taxon>Pseudomonadati</taxon>
        <taxon>Pseudomonadota</taxon>
        <taxon>Alphaproteobacteria</taxon>
        <taxon>Rhodobacterales</taxon>
        <taxon>Roseobacteraceae</taxon>
        <taxon>Ruegeria</taxon>
    </lineage>
</organism>
<evidence type="ECO:0000256" key="1">
    <source>
        <dbReference type="SAM" id="SignalP"/>
    </source>
</evidence>
<dbReference type="OrthoDB" id="7850927at2"/>
<name>A0A238KRV2_9RHOB</name>
<reference evidence="4" key="1">
    <citation type="submission" date="2017-05" db="EMBL/GenBank/DDBJ databases">
        <authorList>
            <person name="Rodrigo-Torres L."/>
            <person name="Arahal R. D."/>
            <person name="Lucena T."/>
        </authorList>
    </citation>
    <scope>NUCLEOTIDE SEQUENCE [LARGE SCALE GENOMIC DNA]</scope>
    <source>
        <strain evidence="4">CECT 8715</strain>
    </source>
</reference>
<feature type="signal peptide" evidence="1">
    <location>
        <begin position="1"/>
        <end position="18"/>
    </location>
</feature>
<dbReference type="EMBL" id="FXYG01000003">
    <property type="protein sequence ID" value="SMX44766.1"/>
    <property type="molecule type" value="Genomic_DNA"/>
</dbReference>